<comment type="caution">
    <text evidence="5">The sequence shown here is derived from an EMBL/GenBank/DDBJ whole genome shotgun (WGS) entry which is preliminary data.</text>
</comment>
<dbReference type="SUPFAM" id="SSF63411">
    <property type="entry name" value="LuxS/MPP-like metallohydrolase"/>
    <property type="match status" value="2"/>
</dbReference>
<feature type="domain" description="Peptidase M16 C-terminal" evidence="4">
    <location>
        <begin position="233"/>
        <end position="409"/>
    </location>
</feature>
<keyword evidence="6" id="KW-1185">Reference proteome</keyword>
<dbReference type="InterPro" id="IPR011765">
    <property type="entry name" value="Pept_M16_N"/>
</dbReference>
<dbReference type="PATRIC" id="fig|1217710.3.peg.2053"/>
<feature type="signal peptide" evidence="2">
    <location>
        <begin position="1"/>
        <end position="25"/>
    </location>
</feature>
<feature type="domain" description="Peptidase M16 N-terminal" evidence="3">
    <location>
        <begin position="85"/>
        <end position="227"/>
    </location>
</feature>
<dbReference type="PANTHER" id="PTHR11851">
    <property type="entry name" value="METALLOPROTEASE"/>
    <property type="match status" value="1"/>
</dbReference>
<organism evidence="5 6">
    <name type="scientific">Acinetobacter variabilis</name>
    <dbReference type="NCBI Taxonomy" id="70346"/>
    <lineage>
        <taxon>Bacteria</taxon>
        <taxon>Pseudomonadati</taxon>
        <taxon>Pseudomonadota</taxon>
        <taxon>Gammaproteobacteria</taxon>
        <taxon>Moraxellales</taxon>
        <taxon>Moraxellaceae</taxon>
        <taxon>Acinetobacter</taxon>
    </lineage>
</organism>
<proteinExistence type="predicted"/>
<dbReference type="Pfam" id="PF00675">
    <property type="entry name" value="Peptidase_M16"/>
    <property type="match status" value="1"/>
</dbReference>
<name>N8WVA6_9GAMM</name>
<evidence type="ECO:0008006" key="7">
    <source>
        <dbReference type="Google" id="ProtNLM"/>
    </source>
</evidence>
<dbReference type="InterPro" id="IPR050361">
    <property type="entry name" value="MPP/UQCRC_Complex"/>
</dbReference>
<evidence type="ECO:0000259" key="3">
    <source>
        <dbReference type="Pfam" id="PF00675"/>
    </source>
</evidence>
<evidence type="ECO:0000313" key="6">
    <source>
        <dbReference type="Proteomes" id="UP000013070"/>
    </source>
</evidence>
<feature type="region of interest" description="Disordered" evidence="1">
    <location>
        <begin position="508"/>
        <end position="529"/>
    </location>
</feature>
<keyword evidence="2" id="KW-0732">Signal</keyword>
<dbReference type="PANTHER" id="PTHR11851:SF224">
    <property type="entry name" value="PROCESSING PROTEASE"/>
    <property type="match status" value="1"/>
</dbReference>
<evidence type="ECO:0000313" key="5">
    <source>
        <dbReference type="EMBL" id="ENU98844.1"/>
    </source>
</evidence>
<accession>N8WVA6</accession>
<protein>
    <recommendedName>
        <fullName evidence="7">Peptidase M16 C-terminal domain-containing protein</fullName>
    </recommendedName>
</protein>
<reference evidence="5 6" key="1">
    <citation type="submission" date="2013-02" db="EMBL/GenBank/DDBJ databases">
        <title>The Genome Sequence of Acinetobacter sp. NIPH 899.</title>
        <authorList>
            <consortium name="The Broad Institute Genome Sequencing Platform"/>
            <consortium name="The Broad Institute Genome Sequencing Center for Infectious Disease"/>
            <person name="Cerqueira G."/>
            <person name="Feldgarden M."/>
            <person name="Courvalin P."/>
            <person name="Perichon B."/>
            <person name="Grillot-Courvalin C."/>
            <person name="Clermont D."/>
            <person name="Rocha E."/>
            <person name="Yoon E.-J."/>
            <person name="Nemec A."/>
            <person name="Walker B."/>
            <person name="Young S.K."/>
            <person name="Zeng Q."/>
            <person name="Gargeya S."/>
            <person name="Fitzgerald M."/>
            <person name="Haas B."/>
            <person name="Abouelleil A."/>
            <person name="Alvarado L."/>
            <person name="Arachchi H.M."/>
            <person name="Berlin A.M."/>
            <person name="Chapman S.B."/>
            <person name="Dewar J."/>
            <person name="Goldberg J."/>
            <person name="Griggs A."/>
            <person name="Gujja S."/>
            <person name="Hansen M."/>
            <person name="Howarth C."/>
            <person name="Imamovic A."/>
            <person name="Larimer J."/>
            <person name="McCowan C."/>
            <person name="Murphy C."/>
            <person name="Neiman D."/>
            <person name="Pearson M."/>
            <person name="Priest M."/>
            <person name="Roberts A."/>
            <person name="Saif S."/>
            <person name="Shea T."/>
            <person name="Sisk P."/>
            <person name="Sykes S."/>
            <person name="Wortman J."/>
            <person name="Nusbaum C."/>
            <person name="Birren B."/>
        </authorList>
    </citation>
    <scope>NUCLEOTIDE SEQUENCE [LARGE SCALE GENOMIC DNA]</scope>
    <source>
        <strain evidence="5 6">NIPH 899</strain>
    </source>
</reference>
<gene>
    <name evidence="5" type="ORF">F969_02161</name>
</gene>
<evidence type="ECO:0000256" key="1">
    <source>
        <dbReference type="SAM" id="MobiDB-lite"/>
    </source>
</evidence>
<dbReference type="InterPro" id="IPR007863">
    <property type="entry name" value="Peptidase_M16_C"/>
</dbReference>
<dbReference type="HOGENOM" id="CLU_009902_6_0_6"/>
<sequence>MVITMSKVRSLILLTSLSLSSNLWAENYLDTQPDLNDNPSQLQAIPLLQSLKNINQKQTFQAPFIHDLNNRYKVRTLFVETRDLPMVDIQLTFNAGSARDQEIAKGLFGLSSTAAKLMREGTDKYTAAQVASVFDVTGAQFSVQAYRDMFVVRLRTLSDPKKMEPALAMMMDVLKNATFKPSSIQLALSNTQVGQKQLQENPSKLMDIRFYRALYGQHPYAEPITGTIGSTKKITADLLKKFRDQFLVAQNMNIAITGKLSSKQALELSERIAGNLPQGQKAVALAEPEEKSGFDIVHLPYNSSQAHVTFGHLGPNRFTEDRLALEVANRMFGGGGFNAVLMQELRIKRGYTYGAYSTFSFSQAPGIFSFRYSTRQDQLLDSIQVAHQAFINFVNQPIDTKRLEETKAGMLRAFPNNYSSNATINAQLGTMGFYAEQADYLSRYPERLAKITAADVQNAVRKHLHPERLTLVVVSQELDKEALKLRLEQNLLDPSTPLPNMISIPKAYPQKPAEADESVEIPADTPASI</sequence>
<dbReference type="Proteomes" id="UP000013070">
    <property type="component" value="Unassembled WGS sequence"/>
</dbReference>
<evidence type="ECO:0000259" key="4">
    <source>
        <dbReference type="Pfam" id="PF05193"/>
    </source>
</evidence>
<dbReference type="InterPro" id="IPR011249">
    <property type="entry name" value="Metalloenz_LuxS/M16"/>
</dbReference>
<dbReference type="EMBL" id="APPE01000060">
    <property type="protein sequence ID" value="ENU98844.1"/>
    <property type="molecule type" value="Genomic_DNA"/>
</dbReference>
<dbReference type="AlphaFoldDB" id="N8WVA6"/>
<dbReference type="GO" id="GO:0046872">
    <property type="term" value="F:metal ion binding"/>
    <property type="evidence" value="ECO:0007669"/>
    <property type="project" value="InterPro"/>
</dbReference>
<feature type="chain" id="PRO_5004135252" description="Peptidase M16 C-terminal domain-containing protein" evidence="2">
    <location>
        <begin position="26"/>
        <end position="529"/>
    </location>
</feature>
<dbReference type="Gene3D" id="3.30.830.10">
    <property type="entry name" value="Metalloenzyme, LuxS/M16 peptidase-like"/>
    <property type="match status" value="2"/>
</dbReference>
<dbReference type="eggNOG" id="COG0612">
    <property type="taxonomic scope" value="Bacteria"/>
</dbReference>
<evidence type="ECO:0000256" key="2">
    <source>
        <dbReference type="SAM" id="SignalP"/>
    </source>
</evidence>
<dbReference type="Pfam" id="PF05193">
    <property type="entry name" value="Peptidase_M16_C"/>
    <property type="match status" value="1"/>
</dbReference>